<keyword evidence="7 9" id="KW-0868">Chloride</keyword>
<protein>
    <recommendedName>
        <fullName evidence="9">Chloride channel protein</fullName>
    </recommendedName>
</protein>
<dbReference type="AlphaFoldDB" id="A0AAN7B7V1"/>
<dbReference type="PRINTS" id="PR00762">
    <property type="entry name" value="CLCHANNEL"/>
</dbReference>
<reference evidence="11" key="2">
    <citation type="submission" date="2023-05" db="EMBL/GenBank/DDBJ databases">
        <authorList>
            <consortium name="Lawrence Berkeley National Laboratory"/>
            <person name="Steindorff A."/>
            <person name="Hensen N."/>
            <person name="Bonometti L."/>
            <person name="Westerberg I."/>
            <person name="Brannstrom I.O."/>
            <person name="Guillou S."/>
            <person name="Cros-Aarteil S."/>
            <person name="Calhoun S."/>
            <person name="Haridas S."/>
            <person name="Kuo A."/>
            <person name="Mondo S."/>
            <person name="Pangilinan J."/>
            <person name="Riley R."/>
            <person name="Labutti K."/>
            <person name="Andreopoulos B."/>
            <person name="Lipzen A."/>
            <person name="Chen C."/>
            <person name="Yanf M."/>
            <person name="Daum C."/>
            <person name="Ng V."/>
            <person name="Clum A."/>
            <person name="Ohm R."/>
            <person name="Martin F."/>
            <person name="Silar P."/>
            <person name="Natvig D."/>
            <person name="Lalanne C."/>
            <person name="Gautier V."/>
            <person name="Ament-Velasquez S.L."/>
            <person name="Kruys A."/>
            <person name="Hutchinson M.I."/>
            <person name="Powell A.J."/>
            <person name="Barry K."/>
            <person name="Miller A.N."/>
            <person name="Grigoriev I.V."/>
            <person name="Debuchy R."/>
            <person name="Gladieux P."/>
            <person name="Thoren M.H."/>
            <person name="Johannesson H."/>
        </authorList>
    </citation>
    <scope>NUCLEOTIDE SEQUENCE</scope>
    <source>
        <strain evidence="11">PSN293</strain>
    </source>
</reference>
<dbReference type="Gene3D" id="3.10.580.10">
    <property type="entry name" value="CBS-domain"/>
    <property type="match status" value="1"/>
</dbReference>
<evidence type="ECO:0000256" key="5">
    <source>
        <dbReference type="ARBA" id="ARBA00023065"/>
    </source>
</evidence>
<evidence type="ECO:0000256" key="7">
    <source>
        <dbReference type="ARBA" id="ARBA00023214"/>
    </source>
</evidence>
<feature type="transmembrane region" description="Helical" evidence="9">
    <location>
        <begin position="279"/>
        <end position="302"/>
    </location>
</feature>
<dbReference type="SMART" id="SM00116">
    <property type="entry name" value="CBS"/>
    <property type="match status" value="1"/>
</dbReference>
<comment type="subcellular location">
    <subcellularLocation>
        <location evidence="1 9">Membrane</location>
        <topology evidence="1 9">Multi-pass membrane protein</topology>
    </subcellularLocation>
</comment>
<keyword evidence="4 9" id="KW-1133">Transmembrane helix</keyword>
<evidence type="ECO:0000256" key="8">
    <source>
        <dbReference type="PROSITE-ProRule" id="PRU00703"/>
    </source>
</evidence>
<evidence type="ECO:0000256" key="9">
    <source>
        <dbReference type="RuleBase" id="RU361221"/>
    </source>
</evidence>
<feature type="domain" description="CBS" evidence="10">
    <location>
        <begin position="702"/>
        <end position="757"/>
    </location>
</feature>
<dbReference type="CDD" id="cd03684">
    <property type="entry name" value="ClC_3_like"/>
    <property type="match status" value="1"/>
</dbReference>
<dbReference type="GO" id="GO:0005247">
    <property type="term" value="F:voltage-gated chloride channel activity"/>
    <property type="evidence" value="ECO:0007669"/>
    <property type="project" value="TreeGrafter"/>
</dbReference>
<keyword evidence="3 9" id="KW-0812">Transmembrane</keyword>
<feature type="transmembrane region" description="Helical" evidence="9">
    <location>
        <begin position="314"/>
        <end position="333"/>
    </location>
</feature>
<dbReference type="InterPro" id="IPR046342">
    <property type="entry name" value="CBS_dom_sf"/>
</dbReference>
<dbReference type="GO" id="GO:0005886">
    <property type="term" value="C:plasma membrane"/>
    <property type="evidence" value="ECO:0007669"/>
    <property type="project" value="TreeGrafter"/>
</dbReference>
<dbReference type="EMBL" id="MU858107">
    <property type="protein sequence ID" value="KAK4213534.1"/>
    <property type="molecule type" value="Genomic_DNA"/>
</dbReference>
<evidence type="ECO:0000256" key="6">
    <source>
        <dbReference type="ARBA" id="ARBA00023136"/>
    </source>
</evidence>
<dbReference type="PANTHER" id="PTHR45711">
    <property type="entry name" value="CHLORIDE CHANNEL PROTEIN"/>
    <property type="match status" value="1"/>
</dbReference>
<evidence type="ECO:0000259" key="10">
    <source>
        <dbReference type="PROSITE" id="PS51371"/>
    </source>
</evidence>
<evidence type="ECO:0000313" key="12">
    <source>
        <dbReference type="Proteomes" id="UP001301769"/>
    </source>
</evidence>
<feature type="transmembrane region" description="Helical" evidence="9">
    <location>
        <begin position="151"/>
        <end position="170"/>
    </location>
</feature>
<feature type="transmembrane region" description="Helical" evidence="9">
    <location>
        <begin position="64"/>
        <end position="89"/>
    </location>
</feature>
<sequence length="757" mass="83383">MHNSVLGERLPYNDYTTIDWLHDLVKDNVRHRRQRRTGLHAGSSARLDRIRIQVWEWWDAAQGWVAAALIGIITACIAFVVDISVVTVADWKEGYCDRSIWLNRRECCPVDKSPSLGVFGTCDDWVSWSGIPPSSSIDDDDLDLIPYTKAYAIYVLFALLFGLIAGFVTLTTKTNLPSVNNDNTDPTKMQEKGKVMYPTSGSGIPEIKTILSGFVISPSFLSPSVLLTKAIGATFAVSTGMCLGKEGPFVHISACVGSLVSKLFPKYRSNANSAKYRQLLSIACSAGLSVAFGAPIGGVLFSYEEISTYFPRRVMWRSFLCSLFAAMVIKALNPTGTGKLVLFETHYGVDYQAGHYLVFWGLGVAGGIYGGIFCKANFLWSKWFRKLGFMKRSSPVFEVLLVVFFTAVLQFPNRLIRQTGDIVMEELLVDCSHDGDGKMSWLCRQEGRTEEEGGKGLYYAWLISGTLVKLLLTIITFGCKVPSGIIIPSLDAGALFGRMVGQLVPGISPGIFAMVGSAAFLAGVSRMTVSLAVIMFELTGEVNFIPPFMVAILTAKWVADAISADGVYDLAQHLLGHPFLDSEHALDKVRKLDPDPDPGSGHKGTMEDLIPPANTMDEITLFTGPDFRVRKATLREKLARLRARGLMDAGLVLVNEACICHGYLPEAELEFALEVLDETRDEEEDDGQEEVDLWEGVVSEFVDRSPLTVTAKAPVEYAVEMFGKLGLRYLIIVEEETARVVGVVIKKRLLSYLDELR</sequence>
<feature type="transmembrane region" description="Helical" evidence="9">
    <location>
        <begin position="353"/>
        <end position="374"/>
    </location>
</feature>
<dbReference type="PANTHER" id="PTHR45711:SF3">
    <property type="entry name" value="CLC CHANNEL"/>
    <property type="match status" value="1"/>
</dbReference>
<keyword evidence="2 9" id="KW-0813">Transport</keyword>
<dbReference type="Pfam" id="PF00654">
    <property type="entry name" value="Voltage_CLC"/>
    <property type="match status" value="1"/>
</dbReference>
<dbReference type="SUPFAM" id="SSF54631">
    <property type="entry name" value="CBS-domain pair"/>
    <property type="match status" value="1"/>
</dbReference>
<evidence type="ECO:0000256" key="3">
    <source>
        <dbReference type="ARBA" id="ARBA00022692"/>
    </source>
</evidence>
<name>A0AAN7B7V1_9PEZI</name>
<dbReference type="InterPro" id="IPR001807">
    <property type="entry name" value="ClC"/>
</dbReference>
<keyword evidence="5 9" id="KW-0406">Ion transport</keyword>
<comment type="caution">
    <text evidence="9">Lacks conserved residue(s) required for the propagation of feature annotation.</text>
</comment>
<feature type="transmembrane region" description="Helical" evidence="9">
    <location>
        <begin position="458"/>
        <end position="479"/>
    </location>
</feature>
<evidence type="ECO:0000256" key="2">
    <source>
        <dbReference type="ARBA" id="ARBA00022448"/>
    </source>
</evidence>
<proteinExistence type="inferred from homology"/>
<gene>
    <name evidence="11" type="ORF">QBC37DRAFT_440732</name>
</gene>
<comment type="similarity">
    <text evidence="9">Belongs to the chloride channel (TC 2.A.49) family.</text>
</comment>
<keyword evidence="8" id="KW-0129">CBS domain</keyword>
<dbReference type="GO" id="GO:0005794">
    <property type="term" value="C:Golgi apparatus"/>
    <property type="evidence" value="ECO:0007669"/>
    <property type="project" value="TreeGrafter"/>
</dbReference>
<feature type="transmembrane region" description="Helical" evidence="9">
    <location>
        <begin position="500"/>
        <end position="524"/>
    </location>
</feature>
<keyword evidence="12" id="KW-1185">Reference proteome</keyword>
<organism evidence="11 12">
    <name type="scientific">Rhypophila decipiens</name>
    <dbReference type="NCBI Taxonomy" id="261697"/>
    <lineage>
        <taxon>Eukaryota</taxon>
        <taxon>Fungi</taxon>
        <taxon>Dikarya</taxon>
        <taxon>Ascomycota</taxon>
        <taxon>Pezizomycotina</taxon>
        <taxon>Sordariomycetes</taxon>
        <taxon>Sordariomycetidae</taxon>
        <taxon>Sordariales</taxon>
        <taxon>Naviculisporaceae</taxon>
        <taxon>Rhypophila</taxon>
    </lineage>
</organism>
<dbReference type="SUPFAM" id="SSF81340">
    <property type="entry name" value="Clc chloride channel"/>
    <property type="match status" value="1"/>
</dbReference>
<dbReference type="Gene3D" id="1.10.3080.10">
    <property type="entry name" value="Clc chloride channel"/>
    <property type="match status" value="1"/>
</dbReference>
<accession>A0AAN7B7V1</accession>
<dbReference type="InterPro" id="IPR014743">
    <property type="entry name" value="Cl-channel_core"/>
</dbReference>
<comment type="caution">
    <text evidence="11">The sequence shown here is derived from an EMBL/GenBank/DDBJ whole genome shotgun (WGS) entry which is preliminary data.</text>
</comment>
<reference evidence="11" key="1">
    <citation type="journal article" date="2023" name="Mol. Phylogenet. Evol.">
        <title>Genome-scale phylogeny and comparative genomics of the fungal order Sordariales.</title>
        <authorList>
            <person name="Hensen N."/>
            <person name="Bonometti L."/>
            <person name="Westerberg I."/>
            <person name="Brannstrom I.O."/>
            <person name="Guillou S."/>
            <person name="Cros-Aarteil S."/>
            <person name="Calhoun S."/>
            <person name="Haridas S."/>
            <person name="Kuo A."/>
            <person name="Mondo S."/>
            <person name="Pangilinan J."/>
            <person name="Riley R."/>
            <person name="LaButti K."/>
            <person name="Andreopoulos B."/>
            <person name="Lipzen A."/>
            <person name="Chen C."/>
            <person name="Yan M."/>
            <person name="Daum C."/>
            <person name="Ng V."/>
            <person name="Clum A."/>
            <person name="Steindorff A."/>
            <person name="Ohm R.A."/>
            <person name="Martin F."/>
            <person name="Silar P."/>
            <person name="Natvig D.O."/>
            <person name="Lalanne C."/>
            <person name="Gautier V."/>
            <person name="Ament-Velasquez S.L."/>
            <person name="Kruys A."/>
            <person name="Hutchinson M.I."/>
            <person name="Powell A.J."/>
            <person name="Barry K."/>
            <person name="Miller A.N."/>
            <person name="Grigoriev I.V."/>
            <person name="Debuchy R."/>
            <person name="Gladieux P."/>
            <person name="Hiltunen Thoren M."/>
            <person name="Johannesson H."/>
        </authorList>
    </citation>
    <scope>NUCLEOTIDE SEQUENCE</scope>
    <source>
        <strain evidence="11">PSN293</strain>
    </source>
</reference>
<dbReference type="PROSITE" id="PS51371">
    <property type="entry name" value="CBS"/>
    <property type="match status" value="1"/>
</dbReference>
<dbReference type="Pfam" id="PF00571">
    <property type="entry name" value="CBS"/>
    <property type="match status" value="1"/>
</dbReference>
<evidence type="ECO:0000256" key="4">
    <source>
        <dbReference type="ARBA" id="ARBA00022989"/>
    </source>
</evidence>
<dbReference type="Proteomes" id="UP001301769">
    <property type="component" value="Unassembled WGS sequence"/>
</dbReference>
<evidence type="ECO:0000256" key="1">
    <source>
        <dbReference type="ARBA" id="ARBA00004141"/>
    </source>
</evidence>
<evidence type="ECO:0000313" key="11">
    <source>
        <dbReference type="EMBL" id="KAK4213534.1"/>
    </source>
</evidence>
<dbReference type="InterPro" id="IPR000644">
    <property type="entry name" value="CBS_dom"/>
</dbReference>
<feature type="transmembrane region" description="Helical" evidence="9">
    <location>
        <begin position="395"/>
        <end position="412"/>
    </location>
</feature>
<dbReference type="GO" id="GO:0005769">
    <property type="term" value="C:early endosome"/>
    <property type="evidence" value="ECO:0007669"/>
    <property type="project" value="TreeGrafter"/>
</dbReference>
<keyword evidence="6 9" id="KW-0472">Membrane</keyword>